<accession>A0A7Z3GZS9</accession>
<dbReference type="Pfam" id="PF11185">
    <property type="entry name" value="DUF2971"/>
    <property type="match status" value="1"/>
</dbReference>
<protein>
    <recommendedName>
        <fullName evidence="3">DUF2971 domain-containing protein</fullName>
    </recommendedName>
</protein>
<dbReference type="RefSeq" id="WP_169430174.1">
    <property type="nucleotide sequence ID" value="NZ_CP027561.1"/>
</dbReference>
<dbReference type="AlphaFoldDB" id="A0A7Z3GZS9"/>
<dbReference type="Proteomes" id="UP000501669">
    <property type="component" value="Chromosome"/>
</dbReference>
<sequence length="275" mass="30790">MQLFHYTDINAVKSILENEKLWLTDVRFLNDSEELHNGIHALIDYIKHQVKTFPDRHELLGVAAEYVEAGLVGKAGYGIENRPVFICSFSQAGDLLSQWRAYGSYAIEFSSEAIPHALSACVYDDFEKLSQASTVALASLMTISDSMLKNDGYLDSDGYEAFSNLVGLAATFKHQSFSEEQEVRIVAGHDLDPEIEDGLEVSFRTRGNMLIPFVELSAPSKSIRAIHIGPMADQELAYISLKSFVTKLNLDRFTKDNNYLHDIDIIKSSIPYRAP</sequence>
<organism evidence="1 2">
    <name type="scientific">Pseudomonas fluorescens</name>
    <dbReference type="NCBI Taxonomy" id="294"/>
    <lineage>
        <taxon>Bacteria</taxon>
        <taxon>Pseudomonadati</taxon>
        <taxon>Pseudomonadota</taxon>
        <taxon>Gammaproteobacteria</taxon>
        <taxon>Pseudomonadales</taxon>
        <taxon>Pseudomonadaceae</taxon>
        <taxon>Pseudomonas</taxon>
    </lineage>
</organism>
<evidence type="ECO:0000313" key="2">
    <source>
        <dbReference type="Proteomes" id="UP000501669"/>
    </source>
</evidence>
<proteinExistence type="predicted"/>
<gene>
    <name evidence="1" type="ORF">C6Y56_12950</name>
</gene>
<evidence type="ECO:0008006" key="3">
    <source>
        <dbReference type="Google" id="ProtNLM"/>
    </source>
</evidence>
<reference evidence="1 2" key="1">
    <citation type="submission" date="2018-03" db="EMBL/GenBank/DDBJ databases">
        <title>Complete genome sequence of Pseudomonas fluorescens sp. G7.</title>
        <authorList>
            <person name="Gao C.-H."/>
            <person name="Li Z."/>
            <person name="Cai P."/>
        </authorList>
    </citation>
    <scope>NUCLEOTIDE SEQUENCE [LARGE SCALE GENOMIC DNA]</scope>
    <source>
        <strain evidence="1 2">G7</strain>
    </source>
</reference>
<evidence type="ECO:0000313" key="1">
    <source>
        <dbReference type="EMBL" id="QJP95457.1"/>
    </source>
</evidence>
<name>A0A7Z3GZS9_PSEFL</name>
<dbReference type="InterPro" id="IPR021352">
    <property type="entry name" value="DUF2971"/>
</dbReference>
<dbReference type="EMBL" id="CP027561">
    <property type="protein sequence ID" value="QJP95457.1"/>
    <property type="molecule type" value="Genomic_DNA"/>
</dbReference>